<evidence type="ECO:0000313" key="1">
    <source>
        <dbReference type="EMBL" id="EWC44382.1"/>
    </source>
</evidence>
<dbReference type="EMBL" id="KI966443">
    <property type="protein sequence ID" value="EWC44382.1"/>
    <property type="molecule type" value="Genomic_DNA"/>
</dbReference>
<dbReference type="PANTHER" id="PTHR14097:SF9">
    <property type="entry name" value="EPIMERASE, PUTATIVE (AFU_ORTHOLOGUE AFUA_8G07320)-RELATED"/>
    <property type="match status" value="1"/>
</dbReference>
<dbReference type="HOGENOM" id="CLU_071330_0_1_1"/>
<dbReference type="OrthoDB" id="3535423at2759"/>
<evidence type="ECO:0000313" key="2">
    <source>
        <dbReference type="Proteomes" id="UP000024837"/>
    </source>
</evidence>
<keyword evidence="2" id="KW-1185">Reference proteome</keyword>
<dbReference type="PANTHER" id="PTHR14097">
    <property type="entry name" value="OXIDOREDUCTASE HTATIP2"/>
    <property type="match status" value="1"/>
</dbReference>
<evidence type="ECO:0008006" key="3">
    <source>
        <dbReference type="Google" id="ProtNLM"/>
    </source>
</evidence>
<accession>W7HWB8</accession>
<organism evidence="1 2">
    <name type="scientific">Drechslerella stenobrocha 248</name>
    <dbReference type="NCBI Taxonomy" id="1043628"/>
    <lineage>
        <taxon>Eukaryota</taxon>
        <taxon>Fungi</taxon>
        <taxon>Dikarya</taxon>
        <taxon>Ascomycota</taxon>
        <taxon>Pezizomycotina</taxon>
        <taxon>Orbiliomycetes</taxon>
        <taxon>Orbiliales</taxon>
        <taxon>Orbiliaceae</taxon>
        <taxon>Drechslerella</taxon>
    </lineage>
</organism>
<reference evidence="1 2" key="1">
    <citation type="submission" date="2013-05" db="EMBL/GenBank/DDBJ databases">
        <title>Drechslerella stenobrocha genome reveals carnivorous origination and mechanical trapping mechanism of predatory fungi.</title>
        <authorList>
            <person name="Liu X."/>
            <person name="Zhang W."/>
            <person name="Liu K."/>
        </authorList>
    </citation>
    <scope>NUCLEOTIDE SEQUENCE [LARGE SCALE GENOMIC DNA]</scope>
    <source>
        <strain evidence="1 2">248</strain>
    </source>
</reference>
<proteinExistence type="predicted"/>
<dbReference type="Proteomes" id="UP000024837">
    <property type="component" value="Unassembled WGS sequence"/>
</dbReference>
<protein>
    <recommendedName>
        <fullName evidence="3">NAD(P)-binding domain-containing protein</fullName>
    </recommendedName>
</protein>
<dbReference type="AlphaFoldDB" id="W7HWB8"/>
<sequence length="232" mass="26174">MKVILTGVTGYFGPEVLRQCVANNQITSIVTLARRDLPDEFQNEKKITALKVENFGEFSDDSLEKMAGASGCIWMMGTTPYKMKGMSPEELAKINTEWPPQAARTFSTKLGLPEGQKFRFIYTSGFLVPDSEEPEKKMWFGEEIRKGRWWTEKYLFAAAKEIPLEVFIGKPGWITEGDVLHHFLGGRYTVKKSDMAAAYIDVILNGCEKRVLTNQNLRDYGAKALKKLASAE</sequence>
<name>W7HWB8_9PEZI</name>
<dbReference type="Gene3D" id="3.40.50.720">
    <property type="entry name" value="NAD(P)-binding Rossmann-like Domain"/>
    <property type="match status" value="1"/>
</dbReference>
<gene>
    <name evidence="1" type="ORF">DRE_01208</name>
</gene>
<dbReference type="InterPro" id="IPR036291">
    <property type="entry name" value="NAD(P)-bd_dom_sf"/>
</dbReference>
<dbReference type="SUPFAM" id="SSF51735">
    <property type="entry name" value="NAD(P)-binding Rossmann-fold domains"/>
    <property type="match status" value="1"/>
</dbReference>